<organism evidence="2 3">
    <name type="scientific">Oleoguttula mirabilis</name>
    <dbReference type="NCBI Taxonomy" id="1507867"/>
    <lineage>
        <taxon>Eukaryota</taxon>
        <taxon>Fungi</taxon>
        <taxon>Dikarya</taxon>
        <taxon>Ascomycota</taxon>
        <taxon>Pezizomycotina</taxon>
        <taxon>Dothideomycetes</taxon>
        <taxon>Dothideomycetidae</taxon>
        <taxon>Mycosphaerellales</taxon>
        <taxon>Teratosphaeriaceae</taxon>
        <taxon>Oleoguttula</taxon>
    </lineage>
</organism>
<protein>
    <recommendedName>
        <fullName evidence="1">BTB domain-containing protein</fullName>
    </recommendedName>
</protein>
<proteinExistence type="predicted"/>
<evidence type="ECO:0000313" key="3">
    <source>
        <dbReference type="Proteomes" id="UP001324427"/>
    </source>
</evidence>
<comment type="caution">
    <text evidence="2">The sequence shown here is derived from an EMBL/GenBank/DDBJ whole genome shotgun (WGS) entry which is preliminary data.</text>
</comment>
<dbReference type="SMART" id="SM00225">
    <property type="entry name" value="BTB"/>
    <property type="match status" value="1"/>
</dbReference>
<dbReference type="AlphaFoldDB" id="A0AAV9JLS9"/>
<name>A0AAV9JLS9_9PEZI</name>
<dbReference type="PANTHER" id="PTHR47843">
    <property type="entry name" value="BTB DOMAIN-CONTAINING PROTEIN-RELATED"/>
    <property type="match status" value="1"/>
</dbReference>
<dbReference type="Proteomes" id="UP001324427">
    <property type="component" value="Unassembled WGS sequence"/>
</dbReference>
<keyword evidence="3" id="KW-1185">Reference proteome</keyword>
<dbReference type="PANTHER" id="PTHR47843:SF5">
    <property type="entry name" value="BTB_POZ DOMAIN PROTEIN"/>
    <property type="match status" value="1"/>
</dbReference>
<dbReference type="InterPro" id="IPR011333">
    <property type="entry name" value="SKP1/BTB/POZ_sf"/>
</dbReference>
<dbReference type="Pfam" id="PF00651">
    <property type="entry name" value="BTB"/>
    <property type="match status" value="1"/>
</dbReference>
<accession>A0AAV9JLS9</accession>
<reference evidence="2 3" key="1">
    <citation type="submission" date="2021-11" db="EMBL/GenBank/DDBJ databases">
        <title>Black yeast isolated from Biological Soil Crust.</title>
        <authorList>
            <person name="Kurbessoian T."/>
        </authorList>
    </citation>
    <scope>NUCLEOTIDE SEQUENCE [LARGE SCALE GENOMIC DNA]</scope>
    <source>
        <strain evidence="2 3">CCFEE 5522</strain>
    </source>
</reference>
<feature type="domain" description="BTB" evidence="1">
    <location>
        <begin position="26"/>
        <end position="87"/>
    </location>
</feature>
<dbReference type="InterPro" id="IPR000210">
    <property type="entry name" value="BTB/POZ_dom"/>
</dbReference>
<dbReference type="EMBL" id="JAVFHQ010000017">
    <property type="protein sequence ID" value="KAK4545962.1"/>
    <property type="molecule type" value="Genomic_DNA"/>
</dbReference>
<sequence length="208" mass="22847">MTHQSIVPSAALEFGVKELYATGLFSDLTISCGGSTFKVHKVILHPQSSVFRALLSGKSKEAIEQEGTITLDDDPKVLQVLLHYLYNFTYDDASRGEETEASFAVRVYAVADKYDVDPPRLVAAQKLSDFVIPTDGGREHFLAVVYAIAKYCNPKDTTLWDIIMPRMIAGIDRLADDAKLFALVQAMPVLNKALLKRKSIAPAGARSI</sequence>
<dbReference type="Gene3D" id="3.30.710.10">
    <property type="entry name" value="Potassium Channel Kv1.1, Chain A"/>
    <property type="match status" value="1"/>
</dbReference>
<dbReference type="PROSITE" id="PS50097">
    <property type="entry name" value="BTB"/>
    <property type="match status" value="1"/>
</dbReference>
<dbReference type="SUPFAM" id="SSF54695">
    <property type="entry name" value="POZ domain"/>
    <property type="match status" value="1"/>
</dbReference>
<gene>
    <name evidence="2" type="ORF">LTR36_002526</name>
</gene>
<dbReference type="CDD" id="cd18186">
    <property type="entry name" value="BTB_POZ_ZBTB_KLHL-like"/>
    <property type="match status" value="1"/>
</dbReference>
<evidence type="ECO:0000259" key="1">
    <source>
        <dbReference type="PROSITE" id="PS50097"/>
    </source>
</evidence>
<evidence type="ECO:0000313" key="2">
    <source>
        <dbReference type="EMBL" id="KAK4545962.1"/>
    </source>
</evidence>